<protein>
    <recommendedName>
        <fullName evidence="8 9">Cell division protein FtsL</fullName>
    </recommendedName>
</protein>
<comment type="caution">
    <text evidence="10">The sequence shown here is derived from an EMBL/GenBank/DDBJ whole genome shotgun (WGS) entry which is preliminary data.</text>
</comment>
<dbReference type="InterPro" id="IPR011922">
    <property type="entry name" value="Cell_div_FtsL"/>
</dbReference>
<keyword evidence="11" id="KW-1185">Reference proteome</keyword>
<proteinExistence type="inferred from homology"/>
<keyword evidence="3 8" id="KW-0132">Cell division</keyword>
<keyword evidence="5 8" id="KW-1133">Transmembrane helix</keyword>
<dbReference type="GO" id="GO:0051301">
    <property type="term" value="P:cell division"/>
    <property type="evidence" value="ECO:0007669"/>
    <property type="project" value="UniProtKB-KW"/>
</dbReference>
<evidence type="ECO:0000256" key="4">
    <source>
        <dbReference type="ARBA" id="ARBA00022692"/>
    </source>
</evidence>
<evidence type="ECO:0000256" key="8">
    <source>
        <dbReference type="HAMAP-Rule" id="MF_00910"/>
    </source>
</evidence>
<accession>A0ABS7ZPH6</accession>
<dbReference type="Proteomes" id="UP000714380">
    <property type="component" value="Unassembled WGS sequence"/>
</dbReference>
<reference evidence="10 11" key="1">
    <citation type="submission" date="2020-12" db="EMBL/GenBank/DDBJ databases">
        <title>Novel Thalassolituus-related marine hydrocarbonoclastic bacteria mediated algae-derived hydrocarbons mineralization in twilight zone of the northern South China Sea.</title>
        <authorList>
            <person name="Dong C."/>
        </authorList>
    </citation>
    <scope>NUCLEOTIDE SEQUENCE [LARGE SCALE GENOMIC DNA]</scope>
    <source>
        <strain evidence="10 11">IMCC1826</strain>
    </source>
</reference>
<evidence type="ECO:0000256" key="9">
    <source>
        <dbReference type="NCBIfam" id="TIGR02209"/>
    </source>
</evidence>
<evidence type="ECO:0000256" key="5">
    <source>
        <dbReference type="ARBA" id="ARBA00022989"/>
    </source>
</evidence>
<keyword evidence="8" id="KW-0997">Cell inner membrane</keyword>
<comment type="subunit">
    <text evidence="8">Part of a complex composed of FtsB, FtsL and FtsQ.</text>
</comment>
<keyword evidence="6 8" id="KW-0472">Membrane</keyword>
<evidence type="ECO:0000256" key="6">
    <source>
        <dbReference type="ARBA" id="ARBA00023136"/>
    </source>
</evidence>
<evidence type="ECO:0000256" key="3">
    <source>
        <dbReference type="ARBA" id="ARBA00022618"/>
    </source>
</evidence>
<keyword evidence="4 8" id="KW-0812">Transmembrane</keyword>
<evidence type="ECO:0000256" key="7">
    <source>
        <dbReference type="ARBA" id="ARBA00023306"/>
    </source>
</evidence>
<dbReference type="NCBIfam" id="TIGR02209">
    <property type="entry name" value="ftsL_broad"/>
    <property type="match status" value="1"/>
</dbReference>
<comment type="similarity">
    <text evidence="8">Belongs to the FtsL family.</text>
</comment>
<dbReference type="HAMAP" id="MF_00910">
    <property type="entry name" value="FtsL"/>
    <property type="match status" value="1"/>
</dbReference>
<dbReference type="EMBL" id="JAEDAH010000042">
    <property type="protein sequence ID" value="MCA6063629.1"/>
    <property type="molecule type" value="Genomic_DNA"/>
</dbReference>
<sequence>MMAQGVVSLLLWVAVVASALAQVGVVQWHRDLLQVWHLEDARRAGLQQDYTRLLLEKGALTAHGRIDQLARKELKMTEPEQVQVLPE</sequence>
<evidence type="ECO:0000313" key="10">
    <source>
        <dbReference type="EMBL" id="MCA6063629.1"/>
    </source>
</evidence>
<keyword evidence="7 8" id="KW-0131">Cell cycle</keyword>
<keyword evidence="2 8" id="KW-1003">Cell membrane</keyword>
<name>A0ABS7ZPH6_9GAMM</name>
<gene>
    <name evidence="8 10" type="primary">ftsL</name>
    <name evidence="10" type="ORF">I9W95_08410</name>
</gene>
<evidence type="ECO:0000313" key="11">
    <source>
        <dbReference type="Proteomes" id="UP000714380"/>
    </source>
</evidence>
<organism evidence="10 11">
    <name type="scientific">Thalassolituus marinus</name>
    <dbReference type="NCBI Taxonomy" id="671053"/>
    <lineage>
        <taxon>Bacteria</taxon>
        <taxon>Pseudomonadati</taxon>
        <taxon>Pseudomonadota</taxon>
        <taxon>Gammaproteobacteria</taxon>
        <taxon>Oceanospirillales</taxon>
        <taxon>Oceanospirillaceae</taxon>
        <taxon>Thalassolituus</taxon>
    </lineage>
</organism>
<comment type="subcellular location">
    <subcellularLocation>
        <location evidence="8">Cell inner membrane</location>
        <topology evidence="8">Single-pass type II membrane protein</topology>
    </subcellularLocation>
    <subcellularLocation>
        <location evidence="1">Cell membrane</location>
        <topology evidence="1">Single-pass type II membrane protein</topology>
    </subcellularLocation>
    <text evidence="8">Localizes to the division septum where it forms a ring structure.</text>
</comment>
<comment type="function">
    <text evidence="8">Essential cell division protein. May link together the upstream cell division proteins, which are predominantly cytoplasmic, with the downstream cell division proteins, which are predominantly periplasmic.</text>
</comment>
<evidence type="ECO:0000256" key="1">
    <source>
        <dbReference type="ARBA" id="ARBA00004401"/>
    </source>
</evidence>
<dbReference type="PANTHER" id="PTHR37479">
    <property type="entry name" value="CELL DIVISION PROTEIN FTSL"/>
    <property type="match status" value="1"/>
</dbReference>
<dbReference type="PANTHER" id="PTHR37479:SF1">
    <property type="entry name" value="CELL DIVISION PROTEIN FTSL"/>
    <property type="match status" value="1"/>
</dbReference>
<evidence type="ECO:0000256" key="2">
    <source>
        <dbReference type="ARBA" id="ARBA00022475"/>
    </source>
</evidence>
<dbReference type="Pfam" id="PF04999">
    <property type="entry name" value="FtsL"/>
    <property type="match status" value="1"/>
</dbReference>